<dbReference type="InterPro" id="IPR034660">
    <property type="entry name" value="DinB/YfiT-like"/>
</dbReference>
<dbReference type="Gene3D" id="1.20.120.450">
    <property type="entry name" value="dinb family like domain"/>
    <property type="match status" value="1"/>
</dbReference>
<sequence length="189" mass="21046">MSASYSFYDTTIPTFRGIAQSAIGFLSAAKEEISKGNTTSEKEILDAQFGDMLPFRVQPIILGKFQVVAFETFKVNGSAPAPQMDPTAFSSLDDVINFFKQLLAIYDAIDQKAWNETAQKSLDVPVAHKTLSMSTTANYMFDFVIPNSYFHLNAMYMLLRSKGFALGKPTYIGGFMSEQTKKDWAPLRS</sequence>
<reference evidence="1" key="1">
    <citation type="submission" date="2021-12" db="EMBL/GenBank/DDBJ databases">
        <title>Curvularia clavata genome.</title>
        <authorList>
            <person name="Cao Y."/>
        </authorList>
    </citation>
    <scope>NUCLEOTIDE SEQUENCE</scope>
    <source>
        <strain evidence="1">Yc1106</strain>
    </source>
</reference>
<dbReference type="EMBL" id="CP089275">
    <property type="protein sequence ID" value="USP75611.1"/>
    <property type="molecule type" value="Genomic_DNA"/>
</dbReference>
<dbReference type="Pfam" id="PF09351">
    <property type="entry name" value="DUF1993"/>
    <property type="match status" value="1"/>
</dbReference>
<gene>
    <name evidence="1" type="ORF">yc1106_02885</name>
</gene>
<protein>
    <submittedName>
        <fullName evidence="1">Helix-turn-helix-domain containing protein type</fullName>
    </submittedName>
</protein>
<accession>A0A9Q8Z3L2</accession>
<dbReference type="Proteomes" id="UP001056012">
    <property type="component" value="Chromosome 2"/>
</dbReference>
<proteinExistence type="predicted"/>
<evidence type="ECO:0000313" key="1">
    <source>
        <dbReference type="EMBL" id="USP75611.1"/>
    </source>
</evidence>
<dbReference type="OrthoDB" id="3724345at2759"/>
<evidence type="ECO:0000313" key="2">
    <source>
        <dbReference type="Proteomes" id="UP001056012"/>
    </source>
</evidence>
<organism evidence="1 2">
    <name type="scientific">Curvularia clavata</name>
    <dbReference type="NCBI Taxonomy" id="95742"/>
    <lineage>
        <taxon>Eukaryota</taxon>
        <taxon>Fungi</taxon>
        <taxon>Dikarya</taxon>
        <taxon>Ascomycota</taxon>
        <taxon>Pezizomycotina</taxon>
        <taxon>Dothideomycetes</taxon>
        <taxon>Pleosporomycetidae</taxon>
        <taxon>Pleosporales</taxon>
        <taxon>Pleosporineae</taxon>
        <taxon>Pleosporaceae</taxon>
        <taxon>Curvularia</taxon>
    </lineage>
</organism>
<dbReference type="AlphaFoldDB" id="A0A9Q8Z3L2"/>
<dbReference type="PANTHER" id="PTHR36922">
    <property type="entry name" value="BLL2446 PROTEIN"/>
    <property type="match status" value="1"/>
</dbReference>
<dbReference type="SUPFAM" id="SSF109854">
    <property type="entry name" value="DinB/YfiT-like putative metalloenzymes"/>
    <property type="match status" value="1"/>
</dbReference>
<keyword evidence="2" id="KW-1185">Reference proteome</keyword>
<name>A0A9Q8Z3L2_CURCL</name>
<dbReference type="InterPro" id="IPR018531">
    <property type="entry name" value="DUF1993"/>
</dbReference>
<dbReference type="VEuPathDB" id="FungiDB:yc1106_02885"/>
<dbReference type="PANTHER" id="PTHR36922:SF1">
    <property type="entry name" value="DUF1993 DOMAIN-CONTAINING PROTEIN"/>
    <property type="match status" value="1"/>
</dbReference>